<dbReference type="NCBIfam" id="NF038134">
    <property type="entry name" value="choice_anch_M"/>
    <property type="match status" value="1"/>
</dbReference>
<protein>
    <submittedName>
        <fullName evidence="3">Choice-of-anchor M domain-containing protein</fullName>
    </submittedName>
</protein>
<reference evidence="4" key="1">
    <citation type="submission" date="2023-07" db="EMBL/GenBank/DDBJ databases">
        <title>30 novel species of actinomycetes from the DSMZ collection.</title>
        <authorList>
            <person name="Nouioui I."/>
        </authorList>
    </citation>
    <scope>NUCLEOTIDE SEQUENCE [LARGE SCALE GENOMIC DNA]</scope>
    <source>
        <strain evidence="4">DSM 41886</strain>
    </source>
</reference>
<comment type="caution">
    <text evidence="3">The sequence shown here is derived from an EMBL/GenBank/DDBJ whole genome shotgun (WGS) entry which is preliminary data.</text>
</comment>
<evidence type="ECO:0000259" key="2">
    <source>
        <dbReference type="Pfam" id="PF16640"/>
    </source>
</evidence>
<proteinExistence type="predicted"/>
<dbReference type="InterPro" id="IPR022435">
    <property type="entry name" value="Surface-anchored_actinobac"/>
</dbReference>
<dbReference type="InterPro" id="IPR032109">
    <property type="entry name" value="Big_3_5"/>
</dbReference>
<dbReference type="EMBL" id="JAVREV010000005">
    <property type="protein sequence ID" value="MDT0443015.1"/>
    <property type="molecule type" value="Genomic_DNA"/>
</dbReference>
<dbReference type="Pfam" id="PF16640">
    <property type="entry name" value="Big_3_5"/>
    <property type="match status" value="1"/>
</dbReference>
<keyword evidence="1" id="KW-0732">Signal</keyword>
<sequence>MTSRLIRRSVACLATVMVATTAITSQSTPALAAEGPAPDPKEYRVLQDLHTDAVATFLDDTTFDLGSKADVPEGTGTRFAADELWFHVDDDSATTVPEGFEFIAPEGAPVWLATEANPGGNQLWPGFSTESVPAGAIDDDRTTFTLNEVEGPGDLEVFTTGGPGSVNRLWSSDENEDYASFDVGRTHMHANWAFTEAGTYHLTVEAGVSRSGEPVSASATYTFVVGQLPETAATGSTLTSSATEITVGESIDLTASVTPASVSGYLEFRAGGTVLGHEPVTDGQATLTTDALGLGNQRVTAHFVPEVTNLAEPSTSEPVAIDVTEPGGEPFRIDGLAASYQPGDELVADAVGVAAGEDQSFRWVIRPVGSASSGYVTGTGPQLVQAVSASDDGYEIKVQLLTGRTVEAETAWRPIAVEPVGEVPVLTPADEGPVHAGNTFELELSGREAAEGETLELVKRLDSPWFDAANGQSTVTFPEPDRVAVTSTITGEAEYAVRVIRDGLAIAQSAPVTVEINEREVLFEGLRSLYREGATLQVNASVYPELEGATYSWRMPYDTVLKEGTGPEALLFEKTMTMADDGQWLHFVMTRGDVTISEAVQLRVTDAPAEEQILAFANLADHYHQGGAIDFSLIADPPMSDGDTVDWEWRWPGTEEWSPLPDTSGLEHVLVAEQALDGVEVRATLTFGDDAASPITADPVTVYVDDHGAPPRQTVTVAGETAYAPGDTATLTAEVEPGTVLTGYQWFEKAPDAEEAVAIPGATGPEYTFTTAAEQDGHEFSAAVVTPTGEVAYGPAAPVTLTVAR</sequence>
<gene>
    <name evidence="3" type="ORF">RM779_10455</name>
</gene>
<name>A0ABU2S4M1_9ACTN</name>
<feature type="chain" id="PRO_5045174650" evidence="1">
    <location>
        <begin position="33"/>
        <end position="805"/>
    </location>
</feature>
<dbReference type="NCBIfam" id="TIGR03769">
    <property type="entry name" value="P_ac_wall_RPT"/>
    <property type="match status" value="1"/>
</dbReference>
<dbReference type="Gene3D" id="2.60.40.2700">
    <property type="match status" value="1"/>
</dbReference>
<keyword evidence="4" id="KW-1185">Reference proteome</keyword>
<feature type="signal peptide" evidence="1">
    <location>
        <begin position="1"/>
        <end position="32"/>
    </location>
</feature>
<evidence type="ECO:0000256" key="1">
    <source>
        <dbReference type="SAM" id="SignalP"/>
    </source>
</evidence>
<dbReference type="RefSeq" id="WP_311617398.1">
    <property type="nucleotide sequence ID" value="NZ_JAVREV010000005.1"/>
</dbReference>
<dbReference type="InterPro" id="IPR013783">
    <property type="entry name" value="Ig-like_fold"/>
</dbReference>
<feature type="domain" description="Bacterial Ig-like" evidence="2">
    <location>
        <begin position="238"/>
        <end position="324"/>
    </location>
</feature>
<evidence type="ECO:0000313" key="4">
    <source>
        <dbReference type="Proteomes" id="UP001183615"/>
    </source>
</evidence>
<dbReference type="Gene3D" id="2.60.40.10">
    <property type="entry name" value="Immunoglobulins"/>
    <property type="match status" value="1"/>
</dbReference>
<organism evidence="3 4">
    <name type="scientific">Streptomyces johnsoniae</name>
    <dbReference type="NCBI Taxonomy" id="3075532"/>
    <lineage>
        <taxon>Bacteria</taxon>
        <taxon>Bacillati</taxon>
        <taxon>Actinomycetota</taxon>
        <taxon>Actinomycetes</taxon>
        <taxon>Kitasatosporales</taxon>
        <taxon>Streptomycetaceae</taxon>
        <taxon>Streptomyces</taxon>
    </lineage>
</organism>
<accession>A0ABU2S4M1</accession>
<evidence type="ECO:0000313" key="3">
    <source>
        <dbReference type="EMBL" id="MDT0443015.1"/>
    </source>
</evidence>
<dbReference type="Proteomes" id="UP001183615">
    <property type="component" value="Unassembled WGS sequence"/>
</dbReference>